<dbReference type="Proteomes" id="UP001295684">
    <property type="component" value="Unassembled WGS sequence"/>
</dbReference>
<dbReference type="EMBL" id="CAMPGE010020974">
    <property type="protein sequence ID" value="CAI2379151.1"/>
    <property type="molecule type" value="Genomic_DNA"/>
</dbReference>
<evidence type="ECO:0000313" key="2">
    <source>
        <dbReference type="EMBL" id="CAI2379151.1"/>
    </source>
</evidence>
<comment type="caution">
    <text evidence="2">The sequence shown here is derived from an EMBL/GenBank/DDBJ whole genome shotgun (WGS) entry which is preliminary data.</text>
</comment>
<keyword evidence="3" id="KW-1185">Reference proteome</keyword>
<evidence type="ECO:0000313" key="3">
    <source>
        <dbReference type="Proteomes" id="UP001295684"/>
    </source>
</evidence>
<dbReference type="AlphaFoldDB" id="A0AAD1XU24"/>
<organism evidence="2 3">
    <name type="scientific">Euplotes crassus</name>
    <dbReference type="NCBI Taxonomy" id="5936"/>
    <lineage>
        <taxon>Eukaryota</taxon>
        <taxon>Sar</taxon>
        <taxon>Alveolata</taxon>
        <taxon>Ciliophora</taxon>
        <taxon>Intramacronucleata</taxon>
        <taxon>Spirotrichea</taxon>
        <taxon>Hypotrichia</taxon>
        <taxon>Euplotida</taxon>
        <taxon>Euplotidae</taxon>
        <taxon>Moneuplotes</taxon>
    </lineage>
</organism>
<proteinExistence type="predicted"/>
<evidence type="ECO:0000256" key="1">
    <source>
        <dbReference type="SAM" id="MobiDB-lite"/>
    </source>
</evidence>
<protein>
    <submittedName>
        <fullName evidence="2">Uncharacterized protein</fullName>
    </submittedName>
</protein>
<reference evidence="2" key="1">
    <citation type="submission" date="2023-07" db="EMBL/GenBank/DDBJ databases">
        <authorList>
            <consortium name="AG Swart"/>
            <person name="Singh M."/>
            <person name="Singh A."/>
            <person name="Seah K."/>
            <person name="Emmerich C."/>
        </authorList>
    </citation>
    <scope>NUCLEOTIDE SEQUENCE</scope>
    <source>
        <strain evidence="2">DP1</strain>
    </source>
</reference>
<sequence>MENCQHPQNEKFSPITGYDFQFLQQIRAECETLNPIVIFLLGVNYIRHQREYPKENFIELAKRVKDGVDIENLNAFDQNEIYKELYSQTTLDQVFRLRWFQSEYREFQSELETKVKSDHPSFQKKDDYSIIDFLKTPRFPAQDKNTPQQNSCAQNPLSKASYPSHARGKSPFLILL</sequence>
<feature type="region of interest" description="Disordered" evidence="1">
    <location>
        <begin position="139"/>
        <end position="167"/>
    </location>
</feature>
<accession>A0AAD1XU24</accession>
<gene>
    <name evidence="2" type="ORF">ECRASSUSDP1_LOCUS20560</name>
</gene>
<name>A0AAD1XU24_EUPCR</name>
<feature type="compositionally biased region" description="Polar residues" evidence="1">
    <location>
        <begin position="143"/>
        <end position="158"/>
    </location>
</feature>